<proteinExistence type="predicted"/>
<evidence type="ECO:0000313" key="1">
    <source>
        <dbReference type="EMBL" id="MDF1611744.1"/>
    </source>
</evidence>
<sequence length="40" mass="4800">MERTSINLFEESVKKFSNNPLVWEKNKDKYESTSYAETKK</sequence>
<comment type="caution">
    <text evidence="1">The sequence shown here is derived from an EMBL/GenBank/DDBJ whole genome shotgun (WGS) entry which is preliminary data.</text>
</comment>
<evidence type="ECO:0000313" key="2">
    <source>
        <dbReference type="Proteomes" id="UP001221302"/>
    </source>
</evidence>
<dbReference type="EMBL" id="JARGDL010000006">
    <property type="protein sequence ID" value="MDF1611744.1"/>
    <property type="molecule type" value="Genomic_DNA"/>
</dbReference>
<dbReference type="RefSeq" id="WP_321535511.1">
    <property type="nucleotide sequence ID" value="NZ_JARGDL010000006.1"/>
</dbReference>
<gene>
    <name evidence="1" type="ORF">P0M35_06255</name>
</gene>
<dbReference type="AlphaFoldDB" id="A0AAE3NZT0"/>
<accession>A0AAE3NZT0</accession>
<organism evidence="1 2">
    <name type="scientific">Stygiobacter electus</name>
    <dbReference type="NCBI Taxonomy" id="3032292"/>
    <lineage>
        <taxon>Bacteria</taxon>
        <taxon>Pseudomonadati</taxon>
        <taxon>Ignavibacteriota</taxon>
        <taxon>Ignavibacteria</taxon>
        <taxon>Ignavibacteriales</taxon>
        <taxon>Melioribacteraceae</taxon>
        <taxon>Stygiobacter</taxon>
    </lineage>
</organism>
<reference evidence="1" key="1">
    <citation type="submission" date="2023-03" db="EMBL/GenBank/DDBJ databases">
        <title>Stygiobacter electus gen. nov., sp. nov., facultatively anaerobic thermotolerant bacterium of the class Ignavibacteria from a well of Yessentuki mineral water deposit.</title>
        <authorList>
            <person name="Podosokorskaya O.A."/>
            <person name="Elcheninov A.G."/>
            <person name="Petrova N.F."/>
            <person name="Zavarzina D.G."/>
            <person name="Kublanov I.V."/>
            <person name="Merkel A.Y."/>
        </authorList>
    </citation>
    <scope>NUCLEOTIDE SEQUENCE</scope>
    <source>
        <strain evidence="1">09-Me</strain>
    </source>
</reference>
<dbReference type="Proteomes" id="UP001221302">
    <property type="component" value="Unassembled WGS sequence"/>
</dbReference>
<name>A0AAE3NZT0_9BACT</name>
<keyword evidence="2" id="KW-1185">Reference proteome</keyword>
<protein>
    <submittedName>
        <fullName evidence="1">Uncharacterized protein</fullName>
    </submittedName>
</protein>